<evidence type="ECO:0000256" key="7">
    <source>
        <dbReference type="ARBA" id="ARBA00048045"/>
    </source>
</evidence>
<dbReference type="PANTHER" id="PTHR11079">
    <property type="entry name" value="CYTOSINE DEAMINASE FAMILY MEMBER"/>
    <property type="match status" value="1"/>
</dbReference>
<comment type="function">
    <text evidence="8">Catalyzes the deamination of adenosine to inosine at the wobble position 34 of tRNA(Arg2).</text>
</comment>
<evidence type="ECO:0000313" key="11">
    <source>
        <dbReference type="Proteomes" id="UP000031883"/>
    </source>
</evidence>
<evidence type="ECO:0000256" key="1">
    <source>
        <dbReference type="ARBA" id="ARBA00010669"/>
    </source>
</evidence>
<organism evidence="10 11">
    <name type="scientific">Yersinia rochesterensis</name>
    <dbReference type="NCBI Taxonomy" id="1604335"/>
    <lineage>
        <taxon>Bacteria</taxon>
        <taxon>Pseudomonadati</taxon>
        <taxon>Pseudomonadota</taxon>
        <taxon>Gammaproteobacteria</taxon>
        <taxon>Enterobacterales</taxon>
        <taxon>Yersiniaceae</taxon>
        <taxon>Yersinia</taxon>
    </lineage>
</organism>
<dbReference type="InterPro" id="IPR028883">
    <property type="entry name" value="tRNA_aden_deaminase"/>
</dbReference>
<dbReference type="Pfam" id="PF00383">
    <property type="entry name" value="dCMP_cyt_deam_1"/>
    <property type="match status" value="1"/>
</dbReference>
<dbReference type="InterPro" id="IPR016193">
    <property type="entry name" value="Cytidine_deaminase-like"/>
</dbReference>
<dbReference type="SUPFAM" id="SSF53927">
    <property type="entry name" value="Cytidine deaminase-like"/>
    <property type="match status" value="1"/>
</dbReference>
<comment type="cofactor">
    <cofactor evidence="8">
        <name>Zn(2+)</name>
        <dbReference type="ChEBI" id="CHEBI:29105"/>
    </cofactor>
    <text evidence="8">Binds 1 zinc ion per subunit.</text>
</comment>
<dbReference type="InterPro" id="IPR016192">
    <property type="entry name" value="APOBEC/CMP_deaminase_Zn-bd"/>
</dbReference>
<dbReference type="EC" id="3.5.4.33" evidence="8"/>
<keyword evidence="6 8" id="KW-0862">Zinc</keyword>
<dbReference type="NCBIfam" id="NF008113">
    <property type="entry name" value="PRK10860.1"/>
    <property type="match status" value="1"/>
</dbReference>
<dbReference type="Gene3D" id="3.40.140.10">
    <property type="entry name" value="Cytidine Deaminase, domain 2"/>
    <property type="match status" value="1"/>
</dbReference>
<feature type="binding site" evidence="8">
    <location>
        <position position="123"/>
    </location>
    <ligand>
        <name>Zn(2+)</name>
        <dbReference type="ChEBI" id="CHEBI:29105"/>
        <note>catalytic</note>
    </ligand>
</feature>
<evidence type="ECO:0000256" key="2">
    <source>
        <dbReference type="ARBA" id="ARBA00011738"/>
    </source>
</evidence>
<accession>A0ABN4F9P3</accession>
<dbReference type="CDD" id="cd01285">
    <property type="entry name" value="nucleoside_deaminase"/>
    <property type="match status" value="1"/>
</dbReference>
<proteinExistence type="inferred from homology"/>
<keyword evidence="3 8" id="KW-0819">tRNA processing</keyword>
<dbReference type="PROSITE" id="PS51747">
    <property type="entry name" value="CYT_DCMP_DEAMINASES_2"/>
    <property type="match status" value="1"/>
</dbReference>
<evidence type="ECO:0000313" key="10">
    <source>
        <dbReference type="EMBL" id="AJJ34268.1"/>
    </source>
</evidence>
<evidence type="ECO:0000256" key="6">
    <source>
        <dbReference type="ARBA" id="ARBA00022833"/>
    </source>
</evidence>
<dbReference type="InterPro" id="IPR002125">
    <property type="entry name" value="CMP_dCMP_dom"/>
</dbReference>
<protein>
    <recommendedName>
        <fullName evidence="8">tRNA-specific adenosine deaminase</fullName>
        <ecNumber evidence="8">3.5.4.33</ecNumber>
    </recommendedName>
</protein>
<evidence type="ECO:0000259" key="9">
    <source>
        <dbReference type="PROSITE" id="PS51747"/>
    </source>
</evidence>
<reference evidence="10 11" key="1">
    <citation type="journal article" date="2015" name="Genome Announc.">
        <title>Thirty-Two Complete Genome Assemblies of Nine Yersinia Species, Including Y. pestis, Y. pseudotuberculosis, and Y. enterocolitica.</title>
        <authorList>
            <person name="Johnson S.L."/>
            <person name="Daligault H.E."/>
            <person name="Davenport K.W."/>
            <person name="Jaissle J."/>
            <person name="Frey K.G."/>
            <person name="Ladner J.T."/>
            <person name="Broomall S.M."/>
            <person name="Bishop-Lilly K.A."/>
            <person name="Bruce D.C."/>
            <person name="Coyne S.R."/>
            <person name="Gibbons H.S."/>
            <person name="Lo C.C."/>
            <person name="Munk A.C."/>
            <person name="Rosenzweig C.N."/>
            <person name="Koroleva G.I."/>
            <person name="Palacios G.F."/>
            <person name="Redden C.L."/>
            <person name="Xu Y."/>
            <person name="Minogue T.D."/>
            <person name="Chain P.S."/>
        </authorList>
    </citation>
    <scope>NUCLEOTIDE SEQUENCE [LARGE SCALE GENOMIC DNA]</scope>
    <source>
        <strain evidence="10 11">Y231</strain>
    </source>
</reference>
<name>A0ABN4F9P3_9GAMM</name>
<evidence type="ECO:0000256" key="3">
    <source>
        <dbReference type="ARBA" id="ARBA00022694"/>
    </source>
</evidence>
<keyword evidence="4 8" id="KW-0479">Metal-binding</keyword>
<sequence length="199" mass="21780">MNLVAIVIAVYNARRKSAREVNVSIDNNFSSECDSPTEYSDGYWMQRALALALRAQAEGEVPVGAVLVLDNQIIGEGWNRSIGDNDPTAHAEIMALRQGGQAVQNYRLIDATLYVTLEPCVMCAGAMVHSRIRRLVYGANDLKTGAAGSLVDILRHPGMNHQIEITAGVLADACSHQLSAFFRLRREQQKALKRAATDK</sequence>
<evidence type="ECO:0000256" key="8">
    <source>
        <dbReference type="HAMAP-Rule" id="MF_00972"/>
    </source>
</evidence>
<dbReference type="HAMAP" id="MF_00972">
    <property type="entry name" value="tRNA_aden_deaminase"/>
    <property type="match status" value="1"/>
</dbReference>
<feature type="domain" description="CMP/dCMP-type deaminase" evidence="9">
    <location>
        <begin position="39"/>
        <end position="150"/>
    </location>
</feature>
<feature type="binding site" evidence="8">
    <location>
        <position position="120"/>
    </location>
    <ligand>
        <name>Zn(2+)</name>
        <dbReference type="ChEBI" id="CHEBI:29105"/>
        <note>catalytic</note>
    </ligand>
</feature>
<feature type="binding site" evidence="8">
    <location>
        <position position="90"/>
    </location>
    <ligand>
        <name>Zn(2+)</name>
        <dbReference type="ChEBI" id="CHEBI:29105"/>
        <note>catalytic</note>
    </ligand>
</feature>
<gene>
    <name evidence="8" type="primary">tadA</name>
    <name evidence="10" type="ORF">CH54_1486</name>
</gene>
<dbReference type="PROSITE" id="PS00903">
    <property type="entry name" value="CYT_DCMP_DEAMINASES_1"/>
    <property type="match status" value="1"/>
</dbReference>
<comment type="subunit">
    <text evidence="2 8">Homodimer.</text>
</comment>
<evidence type="ECO:0000256" key="5">
    <source>
        <dbReference type="ARBA" id="ARBA00022801"/>
    </source>
</evidence>
<keyword evidence="5 8" id="KW-0378">Hydrolase</keyword>
<comment type="catalytic activity">
    <reaction evidence="7 8">
        <text>adenosine(34) in tRNA + H2O + H(+) = inosine(34) in tRNA + NH4(+)</text>
        <dbReference type="Rhea" id="RHEA:43168"/>
        <dbReference type="Rhea" id="RHEA-COMP:10373"/>
        <dbReference type="Rhea" id="RHEA-COMP:10374"/>
        <dbReference type="ChEBI" id="CHEBI:15377"/>
        <dbReference type="ChEBI" id="CHEBI:15378"/>
        <dbReference type="ChEBI" id="CHEBI:28938"/>
        <dbReference type="ChEBI" id="CHEBI:74411"/>
        <dbReference type="ChEBI" id="CHEBI:82852"/>
        <dbReference type="EC" id="3.5.4.33"/>
    </reaction>
</comment>
<dbReference type="PANTHER" id="PTHR11079:SF202">
    <property type="entry name" value="TRNA-SPECIFIC ADENOSINE DEAMINASE"/>
    <property type="match status" value="1"/>
</dbReference>
<evidence type="ECO:0000256" key="4">
    <source>
        <dbReference type="ARBA" id="ARBA00022723"/>
    </source>
</evidence>
<dbReference type="Proteomes" id="UP000031883">
    <property type="component" value="Chromosome"/>
</dbReference>
<feature type="active site" description="Proton donor" evidence="8">
    <location>
        <position position="92"/>
    </location>
</feature>
<dbReference type="EMBL" id="CP009997">
    <property type="protein sequence ID" value="AJJ34268.1"/>
    <property type="molecule type" value="Genomic_DNA"/>
</dbReference>
<comment type="similarity">
    <text evidence="1">Belongs to the cytidine and deoxycytidylate deaminase family. ADAT2 subfamily.</text>
</comment>
<keyword evidence="11" id="KW-1185">Reference proteome</keyword>